<feature type="compositionally biased region" description="Polar residues" evidence="1">
    <location>
        <begin position="91"/>
        <end position="110"/>
    </location>
</feature>
<feature type="region of interest" description="Disordered" evidence="1">
    <location>
        <begin position="1"/>
        <end position="29"/>
    </location>
</feature>
<dbReference type="InterPro" id="IPR045518">
    <property type="entry name" value="2EXR"/>
</dbReference>
<gene>
    <name evidence="3" type="ORF">B0T19DRAFT_402107</name>
</gene>
<accession>A0AAE0IFL3</accession>
<comment type="caution">
    <text evidence="3">The sequence shown here is derived from an EMBL/GenBank/DDBJ whole genome shotgun (WGS) entry which is preliminary data.</text>
</comment>
<evidence type="ECO:0000313" key="3">
    <source>
        <dbReference type="EMBL" id="KAK3323817.1"/>
    </source>
</evidence>
<dbReference type="Pfam" id="PF20150">
    <property type="entry name" value="2EXR"/>
    <property type="match status" value="1"/>
</dbReference>
<reference evidence="3" key="1">
    <citation type="journal article" date="2023" name="Mol. Phylogenet. Evol.">
        <title>Genome-scale phylogeny and comparative genomics of the fungal order Sordariales.</title>
        <authorList>
            <person name="Hensen N."/>
            <person name="Bonometti L."/>
            <person name="Westerberg I."/>
            <person name="Brannstrom I.O."/>
            <person name="Guillou S."/>
            <person name="Cros-Aarteil S."/>
            <person name="Calhoun S."/>
            <person name="Haridas S."/>
            <person name="Kuo A."/>
            <person name="Mondo S."/>
            <person name="Pangilinan J."/>
            <person name="Riley R."/>
            <person name="LaButti K."/>
            <person name="Andreopoulos B."/>
            <person name="Lipzen A."/>
            <person name="Chen C."/>
            <person name="Yan M."/>
            <person name="Daum C."/>
            <person name="Ng V."/>
            <person name="Clum A."/>
            <person name="Steindorff A."/>
            <person name="Ohm R.A."/>
            <person name="Martin F."/>
            <person name="Silar P."/>
            <person name="Natvig D.O."/>
            <person name="Lalanne C."/>
            <person name="Gautier V."/>
            <person name="Ament-Velasquez S.L."/>
            <person name="Kruys A."/>
            <person name="Hutchinson M.I."/>
            <person name="Powell A.J."/>
            <person name="Barry K."/>
            <person name="Miller A.N."/>
            <person name="Grigoriev I.V."/>
            <person name="Debuchy R."/>
            <person name="Gladieux P."/>
            <person name="Hiltunen Thoren M."/>
            <person name="Johannesson H."/>
        </authorList>
    </citation>
    <scope>NUCLEOTIDE SEQUENCE</scope>
    <source>
        <strain evidence="3">SMH4131-1</strain>
    </source>
</reference>
<organism evidence="3 4">
    <name type="scientific">Cercophora scortea</name>
    <dbReference type="NCBI Taxonomy" id="314031"/>
    <lineage>
        <taxon>Eukaryota</taxon>
        <taxon>Fungi</taxon>
        <taxon>Dikarya</taxon>
        <taxon>Ascomycota</taxon>
        <taxon>Pezizomycotina</taxon>
        <taxon>Sordariomycetes</taxon>
        <taxon>Sordariomycetidae</taxon>
        <taxon>Sordariales</taxon>
        <taxon>Lasiosphaeriaceae</taxon>
        <taxon>Cercophora</taxon>
    </lineage>
</organism>
<reference evidence="3" key="2">
    <citation type="submission" date="2023-06" db="EMBL/GenBank/DDBJ databases">
        <authorList>
            <consortium name="Lawrence Berkeley National Laboratory"/>
            <person name="Haridas S."/>
            <person name="Hensen N."/>
            <person name="Bonometti L."/>
            <person name="Westerberg I."/>
            <person name="Brannstrom I.O."/>
            <person name="Guillou S."/>
            <person name="Cros-Aarteil S."/>
            <person name="Calhoun S."/>
            <person name="Kuo A."/>
            <person name="Mondo S."/>
            <person name="Pangilinan J."/>
            <person name="Riley R."/>
            <person name="Labutti K."/>
            <person name="Andreopoulos B."/>
            <person name="Lipzen A."/>
            <person name="Chen C."/>
            <person name="Yanf M."/>
            <person name="Daum C."/>
            <person name="Ng V."/>
            <person name="Clum A."/>
            <person name="Steindorff A."/>
            <person name="Ohm R."/>
            <person name="Martin F."/>
            <person name="Silar P."/>
            <person name="Natvig D."/>
            <person name="Lalanne C."/>
            <person name="Gautier V."/>
            <person name="Ament-Velasquez S.L."/>
            <person name="Kruys A."/>
            <person name="Hutchinson M.I."/>
            <person name="Powell A.J."/>
            <person name="Barry K."/>
            <person name="Miller A.N."/>
            <person name="Grigoriev I.V."/>
            <person name="Debuchy R."/>
            <person name="Gladieux P."/>
            <person name="Thoren M.H."/>
            <person name="Johannesson H."/>
        </authorList>
    </citation>
    <scope>NUCLEOTIDE SEQUENCE</scope>
    <source>
        <strain evidence="3">SMH4131-1</strain>
    </source>
</reference>
<dbReference type="Proteomes" id="UP001286456">
    <property type="component" value="Unassembled WGS sequence"/>
</dbReference>
<evidence type="ECO:0000313" key="4">
    <source>
        <dbReference type="Proteomes" id="UP001286456"/>
    </source>
</evidence>
<feature type="domain" description="2EXR" evidence="2">
    <location>
        <begin position="67"/>
        <end position="158"/>
    </location>
</feature>
<evidence type="ECO:0000259" key="2">
    <source>
        <dbReference type="Pfam" id="PF20150"/>
    </source>
</evidence>
<name>A0AAE0IFL3_9PEZI</name>
<keyword evidence="4" id="KW-1185">Reference proteome</keyword>
<dbReference type="AlphaFoldDB" id="A0AAE0IFL3"/>
<sequence>MAPVTPTRRGDAEKRHRKDMAGSMSPSIISKARRYQNTTTITKAQRRQQNPIFILFPPRSQPASMTTLPQELRDMIWKEAFAPYALPPTKPASSPTQAANNLHTKPTTASKDSPAYATLYTCQPPPLAQVCRDARAYVSSQTQFQPGPGSHKSKSTRYRWEQRTSLPIITSTTNPTTLLQTLQTHDRIILDLRESIESQPWPSTEAFLTTLATHAHDHQILLAVPLRGKTRFYTTTDLALTTLGTKWVTHANAHDTTPRRDRYIRVDDGQALAELRRLVWDRRGKKHLNNLVRGVLGGEQGRKEVIKETMRPFVKGLEGVNKQRERCGEERLRLPVMEVVMQVRMECCDEFRYLLRLTELPGAAPMIPFAGNMMVSEMLQIRVNWAVMIVH</sequence>
<evidence type="ECO:0000256" key="1">
    <source>
        <dbReference type="SAM" id="MobiDB-lite"/>
    </source>
</evidence>
<dbReference type="EMBL" id="JAUEPO010000004">
    <property type="protein sequence ID" value="KAK3323817.1"/>
    <property type="molecule type" value="Genomic_DNA"/>
</dbReference>
<feature type="region of interest" description="Disordered" evidence="1">
    <location>
        <begin position="88"/>
        <end position="110"/>
    </location>
</feature>
<proteinExistence type="predicted"/>
<protein>
    <recommendedName>
        <fullName evidence="2">2EXR domain-containing protein</fullName>
    </recommendedName>
</protein>